<name>A0AAN7BMV8_9PEZI</name>
<dbReference type="GO" id="GO:0005783">
    <property type="term" value="C:endoplasmic reticulum"/>
    <property type="evidence" value="ECO:0007669"/>
    <property type="project" value="UniProtKB-SubCell"/>
</dbReference>
<gene>
    <name evidence="7" type="ORF">QBC38DRAFT_510479</name>
</gene>
<accession>A0AAN7BMV8</accession>
<dbReference type="SUPFAM" id="SSF53474">
    <property type="entry name" value="alpha/beta-Hydrolases"/>
    <property type="match status" value="1"/>
</dbReference>
<dbReference type="Gene3D" id="3.40.50.1820">
    <property type="entry name" value="alpha/beta hydrolase"/>
    <property type="match status" value="1"/>
</dbReference>
<dbReference type="InterPro" id="IPR052374">
    <property type="entry name" value="SERAC1"/>
</dbReference>
<dbReference type="Proteomes" id="UP001301958">
    <property type="component" value="Unassembled WGS sequence"/>
</dbReference>
<keyword evidence="8" id="KW-1185">Reference proteome</keyword>
<evidence type="ECO:0000313" key="7">
    <source>
        <dbReference type="EMBL" id="KAK4226273.1"/>
    </source>
</evidence>
<reference evidence="7" key="2">
    <citation type="submission" date="2023-05" db="EMBL/GenBank/DDBJ databases">
        <authorList>
            <consortium name="Lawrence Berkeley National Laboratory"/>
            <person name="Steindorff A."/>
            <person name="Hensen N."/>
            <person name="Bonometti L."/>
            <person name="Westerberg I."/>
            <person name="Brannstrom I.O."/>
            <person name="Guillou S."/>
            <person name="Cros-Aarteil S."/>
            <person name="Calhoun S."/>
            <person name="Haridas S."/>
            <person name="Kuo A."/>
            <person name="Mondo S."/>
            <person name="Pangilinan J."/>
            <person name="Riley R."/>
            <person name="Labutti K."/>
            <person name="Andreopoulos B."/>
            <person name="Lipzen A."/>
            <person name="Chen C."/>
            <person name="Yanf M."/>
            <person name="Daum C."/>
            <person name="Ng V."/>
            <person name="Clum A."/>
            <person name="Ohm R."/>
            <person name="Martin F."/>
            <person name="Silar P."/>
            <person name="Natvig D."/>
            <person name="Lalanne C."/>
            <person name="Gautier V."/>
            <person name="Ament-Velasquez S.L."/>
            <person name="Kruys A."/>
            <person name="Hutchinson M.I."/>
            <person name="Powell A.J."/>
            <person name="Barry K."/>
            <person name="Miller A.N."/>
            <person name="Grigoriev I.V."/>
            <person name="Debuchy R."/>
            <person name="Gladieux P."/>
            <person name="Thoren M.H."/>
            <person name="Johannesson H."/>
        </authorList>
    </citation>
    <scope>NUCLEOTIDE SEQUENCE</scope>
    <source>
        <strain evidence="7">CBS 990.96</strain>
    </source>
</reference>
<evidence type="ECO:0000256" key="1">
    <source>
        <dbReference type="ARBA" id="ARBA00004173"/>
    </source>
</evidence>
<dbReference type="PANTHER" id="PTHR48182:SF2">
    <property type="entry name" value="PROTEIN SERAC1"/>
    <property type="match status" value="1"/>
</dbReference>
<dbReference type="GO" id="GO:0016020">
    <property type="term" value="C:membrane"/>
    <property type="evidence" value="ECO:0007669"/>
    <property type="project" value="UniProtKB-SubCell"/>
</dbReference>
<dbReference type="AlphaFoldDB" id="A0AAN7BMV8"/>
<protein>
    <recommendedName>
        <fullName evidence="9">DUF676 domain-containing protein</fullName>
    </recommendedName>
</protein>
<evidence type="ECO:0000313" key="8">
    <source>
        <dbReference type="Proteomes" id="UP001301958"/>
    </source>
</evidence>
<proteinExistence type="predicted"/>
<keyword evidence="4" id="KW-0256">Endoplasmic reticulum</keyword>
<comment type="subcellular location">
    <subcellularLocation>
        <location evidence="2">Endoplasmic reticulum</location>
    </subcellularLocation>
    <subcellularLocation>
        <location evidence="3">Membrane</location>
    </subcellularLocation>
    <subcellularLocation>
        <location evidence="1">Mitochondrion</location>
    </subcellularLocation>
</comment>
<evidence type="ECO:0000256" key="4">
    <source>
        <dbReference type="ARBA" id="ARBA00022824"/>
    </source>
</evidence>
<evidence type="ECO:0000256" key="2">
    <source>
        <dbReference type="ARBA" id="ARBA00004240"/>
    </source>
</evidence>
<dbReference type="EMBL" id="MU865350">
    <property type="protein sequence ID" value="KAK4226273.1"/>
    <property type="molecule type" value="Genomic_DNA"/>
</dbReference>
<evidence type="ECO:0008006" key="9">
    <source>
        <dbReference type="Google" id="ProtNLM"/>
    </source>
</evidence>
<dbReference type="GO" id="GO:0005739">
    <property type="term" value="C:mitochondrion"/>
    <property type="evidence" value="ECO:0007669"/>
    <property type="project" value="UniProtKB-SubCell"/>
</dbReference>
<evidence type="ECO:0000256" key="5">
    <source>
        <dbReference type="ARBA" id="ARBA00023128"/>
    </source>
</evidence>
<evidence type="ECO:0000256" key="6">
    <source>
        <dbReference type="ARBA" id="ARBA00023136"/>
    </source>
</evidence>
<evidence type="ECO:0000256" key="3">
    <source>
        <dbReference type="ARBA" id="ARBA00004370"/>
    </source>
</evidence>
<keyword evidence="5" id="KW-0496">Mitochondrion</keyword>
<keyword evidence="6" id="KW-0472">Membrane</keyword>
<dbReference type="PANTHER" id="PTHR48182">
    <property type="entry name" value="PROTEIN SERAC1"/>
    <property type="match status" value="1"/>
</dbReference>
<organism evidence="7 8">
    <name type="scientific">Podospora fimiseda</name>
    <dbReference type="NCBI Taxonomy" id="252190"/>
    <lineage>
        <taxon>Eukaryota</taxon>
        <taxon>Fungi</taxon>
        <taxon>Dikarya</taxon>
        <taxon>Ascomycota</taxon>
        <taxon>Pezizomycotina</taxon>
        <taxon>Sordariomycetes</taxon>
        <taxon>Sordariomycetidae</taxon>
        <taxon>Sordariales</taxon>
        <taxon>Podosporaceae</taxon>
        <taxon>Podospora</taxon>
    </lineage>
</organism>
<comment type="caution">
    <text evidence="7">The sequence shown here is derived from an EMBL/GenBank/DDBJ whole genome shotgun (WGS) entry which is preliminary data.</text>
</comment>
<sequence>MDGNIPPTGLTVVVEPAQALVDIVFIHGFTGHPERTWAHKSAQPAIPDPRTNHRNVYWPRDLLPQAIPGARVLTFGYDTCIRHWIGPAVTRSTVYDIAWNLLVALEAQRWNEPTRPLIFVVHSLRGIVVKEMLRRSKDCQLGQNHLRMIFDVTAGLMFFGTPRSGADPLGSFRRITKAVAGVAGFKAPEAIVNTLLPSSLVQEQQGIKSLGGKKVVDDTSSYLNLLFVETCEHIGRNHMECAAFRDQTISSTRKFTAPYFQGISQIFLIGGTRTRFQKTSFEGFFSARQRV</sequence>
<reference evidence="7" key="1">
    <citation type="journal article" date="2023" name="Mol. Phylogenet. Evol.">
        <title>Genome-scale phylogeny and comparative genomics of the fungal order Sordariales.</title>
        <authorList>
            <person name="Hensen N."/>
            <person name="Bonometti L."/>
            <person name="Westerberg I."/>
            <person name="Brannstrom I.O."/>
            <person name="Guillou S."/>
            <person name="Cros-Aarteil S."/>
            <person name="Calhoun S."/>
            <person name="Haridas S."/>
            <person name="Kuo A."/>
            <person name="Mondo S."/>
            <person name="Pangilinan J."/>
            <person name="Riley R."/>
            <person name="LaButti K."/>
            <person name="Andreopoulos B."/>
            <person name="Lipzen A."/>
            <person name="Chen C."/>
            <person name="Yan M."/>
            <person name="Daum C."/>
            <person name="Ng V."/>
            <person name="Clum A."/>
            <person name="Steindorff A."/>
            <person name="Ohm R.A."/>
            <person name="Martin F."/>
            <person name="Silar P."/>
            <person name="Natvig D.O."/>
            <person name="Lalanne C."/>
            <person name="Gautier V."/>
            <person name="Ament-Velasquez S.L."/>
            <person name="Kruys A."/>
            <person name="Hutchinson M.I."/>
            <person name="Powell A.J."/>
            <person name="Barry K."/>
            <person name="Miller A.N."/>
            <person name="Grigoriev I.V."/>
            <person name="Debuchy R."/>
            <person name="Gladieux P."/>
            <person name="Hiltunen Thoren M."/>
            <person name="Johannesson H."/>
        </authorList>
    </citation>
    <scope>NUCLEOTIDE SEQUENCE</scope>
    <source>
        <strain evidence="7">CBS 990.96</strain>
    </source>
</reference>
<dbReference type="InterPro" id="IPR029058">
    <property type="entry name" value="AB_hydrolase_fold"/>
</dbReference>